<reference evidence="7 8" key="1">
    <citation type="submission" date="2024-06" db="EMBL/GenBank/DDBJ databases">
        <authorList>
            <person name="Woo H."/>
        </authorList>
    </citation>
    <scope>NUCLEOTIDE SEQUENCE [LARGE SCALE GENOMIC DNA]</scope>
    <source>
        <strain evidence="7 8">Si-c</strain>
    </source>
</reference>
<feature type="transmembrane region" description="Helical" evidence="5">
    <location>
        <begin position="81"/>
        <end position="99"/>
    </location>
</feature>
<dbReference type="InterPro" id="IPR050307">
    <property type="entry name" value="Sterol_Desaturase_Related"/>
</dbReference>
<proteinExistence type="predicted"/>
<comment type="caution">
    <text evidence="7">The sequence shown here is derived from an EMBL/GenBank/DDBJ whole genome shotgun (WGS) entry which is preliminary data.</text>
</comment>
<dbReference type="InterPro" id="IPR006694">
    <property type="entry name" value="Fatty_acid_hydroxylase"/>
</dbReference>
<dbReference type="GO" id="GO:0016491">
    <property type="term" value="F:oxidoreductase activity"/>
    <property type="evidence" value="ECO:0007669"/>
    <property type="project" value="UniProtKB-KW"/>
</dbReference>
<organism evidence="7 8">
    <name type="scientific">Rhodanobacter lycopersici</name>
    <dbReference type="NCBI Taxonomy" id="3162487"/>
    <lineage>
        <taxon>Bacteria</taxon>
        <taxon>Pseudomonadati</taxon>
        <taxon>Pseudomonadota</taxon>
        <taxon>Gammaproteobacteria</taxon>
        <taxon>Lysobacterales</taxon>
        <taxon>Rhodanobacteraceae</taxon>
        <taxon>Rhodanobacter</taxon>
    </lineage>
</organism>
<gene>
    <name evidence="7" type="ORF">ABQJ54_16025</name>
</gene>
<keyword evidence="7" id="KW-0560">Oxidoreductase</keyword>
<evidence type="ECO:0000256" key="4">
    <source>
        <dbReference type="ARBA" id="ARBA00023136"/>
    </source>
</evidence>
<dbReference type="EMBL" id="JBFOHK010000004">
    <property type="protein sequence ID" value="MEW9573264.1"/>
    <property type="molecule type" value="Genomic_DNA"/>
</dbReference>
<dbReference type="Pfam" id="PF04116">
    <property type="entry name" value="FA_hydroxylase"/>
    <property type="match status" value="1"/>
</dbReference>
<name>A0ABV3QHU3_9GAMM</name>
<dbReference type="Proteomes" id="UP001556220">
    <property type="component" value="Unassembled WGS sequence"/>
</dbReference>
<keyword evidence="4 5" id="KW-0472">Membrane</keyword>
<evidence type="ECO:0000256" key="2">
    <source>
        <dbReference type="ARBA" id="ARBA00022692"/>
    </source>
</evidence>
<evidence type="ECO:0000256" key="5">
    <source>
        <dbReference type="SAM" id="Phobius"/>
    </source>
</evidence>
<sequence length="373" mass="42192">MHAISGLWTVAVNWLTLHVVVPVLAVLHLTHFVVDPPREIAEYFLLTAVEVAVIACVFRPMESLWPVEHWPDRRATAIDRAYTLLKLFGVLPLFTYLVLSPFTQWIGGAGASDDAAGLLSVQGMLPWLGHHPVLLFLVYYAIYDLVYYGIHRLQHSIPWWWALHSLHHSQRQLNCWTNDRDHYLDDLLEALIVAAAALLIGVSPTDYALLVISGNLLQNLDHANVRLRFGPVLEKLLVDPRYHRLHHMRVDPERPNLHYCNFAFIFPIWDILFGTALFGEPARATGVGDPMVDADNRHGLVGQQLYVLRRFWGAFRRRAGWRWGDVAFDESHAPVSVRDFDLHQLEASQIPLTHAEGRVPAAAVAQSESSASS</sequence>
<feature type="transmembrane region" description="Helical" evidence="5">
    <location>
        <begin position="40"/>
        <end position="60"/>
    </location>
</feature>
<dbReference type="EC" id="1.-.-.-" evidence="7"/>
<dbReference type="PANTHER" id="PTHR11863">
    <property type="entry name" value="STEROL DESATURASE"/>
    <property type="match status" value="1"/>
</dbReference>
<evidence type="ECO:0000259" key="6">
    <source>
        <dbReference type="Pfam" id="PF04116"/>
    </source>
</evidence>
<evidence type="ECO:0000256" key="1">
    <source>
        <dbReference type="ARBA" id="ARBA00004370"/>
    </source>
</evidence>
<keyword evidence="3 5" id="KW-1133">Transmembrane helix</keyword>
<evidence type="ECO:0000313" key="7">
    <source>
        <dbReference type="EMBL" id="MEW9573264.1"/>
    </source>
</evidence>
<keyword evidence="2 5" id="KW-0812">Transmembrane</keyword>
<feature type="domain" description="Fatty acid hydroxylase" evidence="6">
    <location>
        <begin position="136"/>
        <end position="275"/>
    </location>
</feature>
<dbReference type="RefSeq" id="WP_367855313.1">
    <property type="nucleotide sequence ID" value="NZ_JBFOHK010000004.1"/>
</dbReference>
<evidence type="ECO:0000313" key="8">
    <source>
        <dbReference type="Proteomes" id="UP001556220"/>
    </source>
</evidence>
<protein>
    <submittedName>
        <fullName evidence="7">Sterol desaturase family protein</fullName>
        <ecNumber evidence="7">1.-.-.-</ecNumber>
    </submittedName>
</protein>
<evidence type="ECO:0000256" key="3">
    <source>
        <dbReference type="ARBA" id="ARBA00022989"/>
    </source>
</evidence>
<comment type="subcellular location">
    <subcellularLocation>
        <location evidence="1">Membrane</location>
    </subcellularLocation>
</comment>
<keyword evidence="8" id="KW-1185">Reference proteome</keyword>
<feature type="transmembrane region" description="Helical" evidence="5">
    <location>
        <begin position="12"/>
        <end position="34"/>
    </location>
</feature>
<accession>A0ABV3QHU3</accession>